<dbReference type="Proteomes" id="UP001212189">
    <property type="component" value="Chromosome"/>
</dbReference>
<evidence type="ECO:0000256" key="2">
    <source>
        <dbReference type="SAM" id="MobiDB-lite"/>
    </source>
</evidence>
<protein>
    <submittedName>
        <fullName evidence="3">Uncharacterized protein</fullName>
    </submittedName>
</protein>
<evidence type="ECO:0000313" key="3">
    <source>
        <dbReference type="EMBL" id="WBE26071.1"/>
    </source>
</evidence>
<feature type="region of interest" description="Disordered" evidence="2">
    <location>
        <begin position="1"/>
        <end position="32"/>
    </location>
</feature>
<dbReference type="KEGG" id="dce:O6P33_04330"/>
<keyword evidence="4" id="KW-1185">Reference proteome</keyword>
<proteinExistence type="predicted"/>
<evidence type="ECO:0000313" key="4">
    <source>
        <dbReference type="Proteomes" id="UP001212189"/>
    </source>
</evidence>
<organism evidence="3 4">
    <name type="scientific">Denitrificimonas caeni</name>
    <dbReference type="NCBI Taxonomy" id="521720"/>
    <lineage>
        <taxon>Bacteria</taxon>
        <taxon>Pseudomonadati</taxon>
        <taxon>Pseudomonadota</taxon>
        <taxon>Gammaproteobacteria</taxon>
        <taxon>Pseudomonadales</taxon>
        <taxon>Pseudomonadaceae</taxon>
        <taxon>Denitrificimonas</taxon>
    </lineage>
</organism>
<gene>
    <name evidence="3" type="ORF">O6P33_04330</name>
</gene>
<keyword evidence="1" id="KW-0175">Coiled coil</keyword>
<sequence length="313" mass="33774">MQIKPNLPSFSSRDIPTGQTQQAIMGERDESHAGKVLFERRKKQMHDMQTAVTKLQEMKKNASPKKMASQRAALLKQRLDTLKSIMAKLPPGNYKALAQELKQIAKELAALGKQMGNSGGSLGNMPAMSAALGEAMADSASEETVGIDANAYMASSMPDIDVTADLNTAVEVQTTAEQAAQTAQVEARQAESLSAEIERDLNAKDNEQHDAKVNKPRIAGLRQNEDADDKALRAILTEASKTLKEVLNLLKAKHQVDDKESRKLFARIESELETLDQSLQQSALTASDSEPVASGNIEAGNSANMGGFVDISV</sequence>
<feature type="coiled-coil region" evidence="1">
    <location>
        <begin position="180"/>
        <end position="207"/>
    </location>
</feature>
<feature type="compositionally biased region" description="Polar residues" evidence="2">
    <location>
        <begin position="8"/>
        <end position="23"/>
    </location>
</feature>
<reference evidence="3 4" key="1">
    <citation type="submission" date="2022-12" db="EMBL/GenBank/DDBJ databases">
        <title>Coexistence and Characterization of a Novel Tigecycline Resistance gene tet(X) variant and blaNDM-1 in a Pseudomonas caeni Isolate of Chicken Origin.</title>
        <authorList>
            <person name="Lu X."/>
            <person name="Zhang L."/>
            <person name="Li R."/>
            <person name="Wang Z."/>
        </authorList>
    </citation>
    <scope>NUCLEOTIDE SEQUENCE [LARGE SCALE GENOMIC DNA]</scope>
    <source>
        <strain evidence="3 4">CE14</strain>
    </source>
</reference>
<evidence type="ECO:0000256" key="1">
    <source>
        <dbReference type="SAM" id="Coils"/>
    </source>
</evidence>
<dbReference type="RefSeq" id="WP_269819017.1">
    <property type="nucleotide sequence ID" value="NZ_CP114976.1"/>
</dbReference>
<dbReference type="EMBL" id="CP114976">
    <property type="protein sequence ID" value="WBE26071.1"/>
    <property type="molecule type" value="Genomic_DNA"/>
</dbReference>
<name>A0AAE9VWG9_9GAMM</name>
<dbReference type="AlphaFoldDB" id="A0AAE9VWG9"/>
<accession>A0AAE9VWG9</accession>